<sequence length="326" mass="34426">MFVPTTFHAALLMTILSTLCWGSFANTFKGTKNYRFELYYWDYGLGIFLISLALAFTMGSYAGGPDAFLANLHAADNINLFYAALGGFIFNIANVLLIAGIEIVGLAIAFPIAIGIALVQGVVLSYALQPRGNPVLLTAGVSMAVVAVILVGKAYGALRTAGNVISRRGVVVCVISGLLMGIFAPFITRAMTHGATLTPYTAAVFLTLGAFLCCFVFNPILMRKPIVGTPVEAGDYFRASASYHALGLLGGAIWGIGTVFNFVAASLVGVAISYAIGQASPMVACLWGVFVWKEFKGANARAKGYLAAMFFAYVLALVLIARAYAS</sequence>
<dbReference type="EMBL" id="RSDW01000001">
    <property type="protein sequence ID" value="RSL17311.1"/>
    <property type="molecule type" value="Genomic_DNA"/>
</dbReference>
<dbReference type="AlphaFoldDB" id="A0A428MK16"/>
<dbReference type="GO" id="GO:0015144">
    <property type="term" value="F:carbohydrate transmembrane transporter activity"/>
    <property type="evidence" value="ECO:0007669"/>
    <property type="project" value="InterPro"/>
</dbReference>
<comment type="similarity">
    <text evidence="2">Belongs to the GRP transporter (TC 2.A.7.5) family.</text>
</comment>
<dbReference type="PANTHER" id="PTHR16119:SF17">
    <property type="entry name" value="TRANSMEMBRANE PROTEIN 144"/>
    <property type="match status" value="1"/>
</dbReference>
<dbReference type="GO" id="GO:0016020">
    <property type="term" value="C:membrane"/>
    <property type="evidence" value="ECO:0007669"/>
    <property type="project" value="UniProtKB-SubCell"/>
</dbReference>
<feature type="transmembrane region" description="Helical" evidence="6">
    <location>
        <begin position="304"/>
        <end position="325"/>
    </location>
</feature>
<proteinExistence type="inferred from homology"/>
<feature type="transmembrane region" description="Helical" evidence="6">
    <location>
        <begin position="80"/>
        <end position="99"/>
    </location>
</feature>
<organism evidence="7 8">
    <name type="scientific">Edaphobacter aggregans</name>
    <dbReference type="NCBI Taxonomy" id="570835"/>
    <lineage>
        <taxon>Bacteria</taxon>
        <taxon>Pseudomonadati</taxon>
        <taxon>Acidobacteriota</taxon>
        <taxon>Terriglobia</taxon>
        <taxon>Terriglobales</taxon>
        <taxon>Acidobacteriaceae</taxon>
        <taxon>Edaphobacter</taxon>
    </lineage>
</organism>
<dbReference type="Proteomes" id="UP000269669">
    <property type="component" value="Unassembled WGS sequence"/>
</dbReference>
<gene>
    <name evidence="7" type="ORF">EDE15_2841</name>
</gene>
<feature type="transmembrane region" description="Helical" evidence="6">
    <location>
        <begin position="170"/>
        <end position="188"/>
    </location>
</feature>
<reference evidence="7 8" key="1">
    <citation type="submission" date="2018-12" db="EMBL/GenBank/DDBJ databases">
        <title>Sequencing of bacterial isolates from soil warming experiment in Harvard Forest, Massachusetts, USA.</title>
        <authorList>
            <person name="Deangelis K."/>
        </authorList>
    </citation>
    <scope>NUCLEOTIDE SEQUENCE [LARGE SCALE GENOMIC DNA]</scope>
    <source>
        <strain evidence="7 8">EB153</strain>
    </source>
</reference>
<feature type="transmembrane region" description="Helical" evidence="6">
    <location>
        <begin position="6"/>
        <end position="28"/>
    </location>
</feature>
<comment type="caution">
    <text evidence="7">The sequence shown here is derived from an EMBL/GenBank/DDBJ whole genome shotgun (WGS) entry which is preliminary data.</text>
</comment>
<keyword evidence="4 6" id="KW-1133">Transmembrane helix</keyword>
<feature type="transmembrane region" description="Helical" evidence="6">
    <location>
        <begin position="200"/>
        <end position="222"/>
    </location>
</feature>
<feature type="transmembrane region" description="Helical" evidence="6">
    <location>
        <begin position="271"/>
        <end position="292"/>
    </location>
</feature>
<keyword evidence="8" id="KW-1185">Reference proteome</keyword>
<protein>
    <submittedName>
        <fullName evidence="7">Glucose uptake protein</fullName>
    </submittedName>
</protein>
<evidence type="ECO:0000256" key="4">
    <source>
        <dbReference type="ARBA" id="ARBA00022989"/>
    </source>
</evidence>
<dbReference type="Pfam" id="PF07168">
    <property type="entry name" value="Ureide_permease"/>
    <property type="match status" value="1"/>
</dbReference>
<dbReference type="PANTHER" id="PTHR16119">
    <property type="entry name" value="TRANSMEMBRANE PROTEIN 144"/>
    <property type="match status" value="1"/>
</dbReference>
<evidence type="ECO:0000256" key="5">
    <source>
        <dbReference type="ARBA" id="ARBA00023136"/>
    </source>
</evidence>
<feature type="transmembrane region" description="Helical" evidence="6">
    <location>
        <begin position="134"/>
        <end position="158"/>
    </location>
</feature>
<feature type="transmembrane region" description="Helical" evidence="6">
    <location>
        <begin position="106"/>
        <end position="128"/>
    </location>
</feature>
<accession>A0A428MK16</accession>
<dbReference type="InterPro" id="IPR010651">
    <property type="entry name" value="Sugar_transport"/>
</dbReference>
<evidence type="ECO:0000256" key="6">
    <source>
        <dbReference type="SAM" id="Phobius"/>
    </source>
</evidence>
<evidence type="ECO:0000313" key="8">
    <source>
        <dbReference type="Proteomes" id="UP000269669"/>
    </source>
</evidence>
<keyword evidence="5 6" id="KW-0472">Membrane</keyword>
<evidence type="ECO:0000256" key="3">
    <source>
        <dbReference type="ARBA" id="ARBA00022692"/>
    </source>
</evidence>
<evidence type="ECO:0000313" key="7">
    <source>
        <dbReference type="EMBL" id="RSL17311.1"/>
    </source>
</evidence>
<name>A0A428MK16_9BACT</name>
<comment type="subcellular location">
    <subcellularLocation>
        <location evidence="1">Membrane</location>
        <topology evidence="1">Multi-pass membrane protein</topology>
    </subcellularLocation>
</comment>
<feature type="transmembrane region" description="Helical" evidence="6">
    <location>
        <begin position="243"/>
        <end position="265"/>
    </location>
</feature>
<keyword evidence="3 6" id="KW-0812">Transmembrane</keyword>
<dbReference type="RefSeq" id="WP_185827150.1">
    <property type="nucleotide sequence ID" value="NZ_RSDW01000001.1"/>
</dbReference>
<evidence type="ECO:0000256" key="2">
    <source>
        <dbReference type="ARBA" id="ARBA00006117"/>
    </source>
</evidence>
<feature type="transmembrane region" description="Helical" evidence="6">
    <location>
        <begin position="40"/>
        <end position="60"/>
    </location>
</feature>
<evidence type="ECO:0000256" key="1">
    <source>
        <dbReference type="ARBA" id="ARBA00004141"/>
    </source>
</evidence>
<dbReference type="InterPro" id="IPR009834">
    <property type="entry name" value="Ureide_permease"/>
</dbReference>